<gene>
    <name evidence="2" type="primary">6053199</name>
    <name evidence="1" type="ORF">CpipJ_CPIJ018941</name>
</gene>
<evidence type="ECO:0000313" key="3">
    <source>
        <dbReference type="Proteomes" id="UP000002320"/>
    </source>
</evidence>
<dbReference type="PANTHER" id="PTHR21698">
    <property type="entry name" value="PROTEIN (PUTATIVE)-RELATED"/>
    <property type="match status" value="1"/>
</dbReference>
<dbReference type="EnsemblMetazoa" id="CPIJ018941-RA">
    <property type="protein sequence ID" value="CPIJ018941-PA"/>
    <property type="gene ID" value="CPIJ018941"/>
</dbReference>
<evidence type="ECO:0000313" key="2">
    <source>
        <dbReference type="EnsemblMetazoa" id="CPIJ018941-PA"/>
    </source>
</evidence>
<protein>
    <submittedName>
        <fullName evidence="1 2">Uncharacterized protein</fullName>
    </submittedName>
</protein>
<evidence type="ECO:0000313" key="1">
    <source>
        <dbReference type="EMBL" id="EDS29001.1"/>
    </source>
</evidence>
<sequence>MFAIARLRQCVGELQTCVHAAALDCATAFIISLFCVNLQIFKSSNLQIFKSSNLQIFKSSNLQIFKSSNLQIFKSSNLQIFKSSNLQIFKSSNLQIFKSSNLQIFKSSNLLIFKSSNLQIFKSNEQQQQVEQNLLQGTIWSFRSQFNERLAKAQEVAATIKIRTRQQLDEADNCEVLEPVSSGLQESPSSEQPESFLISTATNEIFLPR</sequence>
<dbReference type="PANTHER" id="PTHR21698:SF4">
    <property type="entry name" value="PROTEIN (PUTATIVE)-RELATED"/>
    <property type="match status" value="1"/>
</dbReference>
<dbReference type="KEGG" id="cqu:CpipJ_CPIJ018941"/>
<dbReference type="Proteomes" id="UP000002320">
    <property type="component" value="Unassembled WGS sequence"/>
</dbReference>
<dbReference type="InParanoid" id="B0XI61"/>
<reference evidence="1" key="1">
    <citation type="submission" date="2007-03" db="EMBL/GenBank/DDBJ databases">
        <title>Annotation of Culex pipiens quinquefasciatus.</title>
        <authorList>
            <consortium name="The Broad Institute Genome Sequencing Platform"/>
            <person name="Atkinson P.W."/>
            <person name="Hemingway J."/>
            <person name="Christensen B.M."/>
            <person name="Higgs S."/>
            <person name="Kodira C."/>
            <person name="Hannick L."/>
            <person name="Megy K."/>
            <person name="O'Leary S."/>
            <person name="Pearson M."/>
            <person name="Haas B.J."/>
            <person name="Mauceli E."/>
            <person name="Wortman J.R."/>
            <person name="Lee N.H."/>
            <person name="Guigo R."/>
            <person name="Stanke M."/>
            <person name="Alvarado L."/>
            <person name="Amedeo P."/>
            <person name="Antoine C.H."/>
            <person name="Arensburger P."/>
            <person name="Bidwell S.L."/>
            <person name="Crawford M."/>
            <person name="Camaro F."/>
            <person name="Devon K."/>
            <person name="Engels R."/>
            <person name="Hammond M."/>
            <person name="Howarth C."/>
            <person name="Koehrsen M."/>
            <person name="Lawson D."/>
            <person name="Montgomery P."/>
            <person name="Nene V."/>
            <person name="Nusbaum C."/>
            <person name="Puiu D."/>
            <person name="Romero-Severson J."/>
            <person name="Severson D.W."/>
            <person name="Shumway M."/>
            <person name="Sisk P."/>
            <person name="Stolte C."/>
            <person name="Zeng Q."/>
            <person name="Eisenstadt E."/>
            <person name="Fraser-Liggett C."/>
            <person name="Strausberg R."/>
            <person name="Galagan J."/>
            <person name="Birren B."/>
            <person name="Collins F.H."/>
        </authorList>
    </citation>
    <scope>NUCLEOTIDE SEQUENCE [LARGE SCALE GENOMIC DNA]</scope>
    <source>
        <strain evidence="1">JHB</strain>
    </source>
</reference>
<organism>
    <name type="scientific">Culex quinquefasciatus</name>
    <name type="common">Southern house mosquito</name>
    <name type="synonym">Culex pungens</name>
    <dbReference type="NCBI Taxonomy" id="7176"/>
    <lineage>
        <taxon>Eukaryota</taxon>
        <taxon>Metazoa</taxon>
        <taxon>Ecdysozoa</taxon>
        <taxon>Arthropoda</taxon>
        <taxon>Hexapoda</taxon>
        <taxon>Insecta</taxon>
        <taxon>Pterygota</taxon>
        <taxon>Neoptera</taxon>
        <taxon>Endopterygota</taxon>
        <taxon>Diptera</taxon>
        <taxon>Nematocera</taxon>
        <taxon>Culicoidea</taxon>
        <taxon>Culicidae</taxon>
        <taxon>Culicinae</taxon>
        <taxon>Culicini</taxon>
        <taxon>Culex</taxon>
        <taxon>Culex</taxon>
    </lineage>
</organism>
<dbReference type="HOGENOM" id="CLU_1316567_0_0_1"/>
<dbReference type="AlphaFoldDB" id="B0XI61"/>
<dbReference type="eggNOG" id="ENOG502S9Y9">
    <property type="taxonomic scope" value="Eukaryota"/>
</dbReference>
<name>B0XI61_CULQU</name>
<reference evidence="2" key="2">
    <citation type="submission" date="2020-05" db="UniProtKB">
        <authorList>
            <consortium name="EnsemblMetazoa"/>
        </authorList>
    </citation>
    <scope>IDENTIFICATION</scope>
    <source>
        <strain evidence="2">JHB</strain>
    </source>
</reference>
<proteinExistence type="predicted"/>
<dbReference type="VEuPathDB" id="VectorBase:CPIJ018941"/>
<keyword evidence="3" id="KW-1185">Reference proteome</keyword>
<accession>B0XI61</accession>
<dbReference type="EMBL" id="DS233261">
    <property type="protein sequence ID" value="EDS29001.1"/>
    <property type="molecule type" value="Genomic_DNA"/>
</dbReference>